<dbReference type="AlphaFoldDB" id="A0A7X5UA54"/>
<dbReference type="PANTHER" id="PTHR46972:SF1">
    <property type="entry name" value="FAD DEPENDENT OXIDOREDUCTASE DOMAIN-CONTAINING PROTEIN"/>
    <property type="match status" value="1"/>
</dbReference>
<comment type="caution">
    <text evidence="7">The sequence shown here is derived from an EMBL/GenBank/DDBJ whole genome shotgun (WGS) entry which is preliminary data.</text>
</comment>
<dbReference type="EMBL" id="JAARLZ010000004">
    <property type="protein sequence ID" value="NII06721.1"/>
    <property type="molecule type" value="Genomic_DNA"/>
</dbReference>
<dbReference type="SUPFAM" id="SSF51905">
    <property type="entry name" value="FAD/NAD(P)-binding domain"/>
    <property type="match status" value="1"/>
</dbReference>
<dbReference type="RefSeq" id="WP_166947912.1">
    <property type="nucleotide sequence ID" value="NZ_JAARLZ010000004.1"/>
</dbReference>
<evidence type="ECO:0000256" key="1">
    <source>
        <dbReference type="ARBA" id="ARBA00022630"/>
    </source>
</evidence>
<feature type="binding site" evidence="5">
    <location>
        <position position="49"/>
    </location>
    <ligand>
        <name>FAD</name>
        <dbReference type="ChEBI" id="CHEBI:57692"/>
    </ligand>
</feature>
<feature type="binding site" evidence="5">
    <location>
        <position position="42"/>
    </location>
    <ligand>
        <name>NADPH</name>
        <dbReference type="ChEBI" id="CHEBI:57783"/>
    </ligand>
</feature>
<name>A0A7X5UA54_9GAMM</name>
<dbReference type="GO" id="GO:0005737">
    <property type="term" value="C:cytoplasm"/>
    <property type="evidence" value="ECO:0007669"/>
    <property type="project" value="UniProtKB-SubCell"/>
</dbReference>
<dbReference type="InterPro" id="IPR002938">
    <property type="entry name" value="FAD-bd"/>
</dbReference>
<dbReference type="Proteomes" id="UP000490980">
    <property type="component" value="Unassembled WGS sequence"/>
</dbReference>
<keyword evidence="3 5" id="KW-0560">Oxidoreductase</keyword>
<dbReference type="PANTHER" id="PTHR46972">
    <property type="entry name" value="MONOOXYGENASE ASQM-RELATED"/>
    <property type="match status" value="1"/>
</dbReference>
<comment type="function">
    <text evidence="5">An FAD-requiring monooxygenase active on some tetracycline antibiotic derivatives, which leads to their inactivation. Hydroxylates carbon 11a of tetracycline and some analogs.</text>
</comment>
<dbReference type="EC" id="1.14.13.-" evidence="5"/>
<evidence type="ECO:0000313" key="7">
    <source>
        <dbReference type="EMBL" id="NII06721.1"/>
    </source>
</evidence>
<feature type="binding site" evidence="5">
    <location>
        <position position="298"/>
    </location>
    <ligand>
        <name>FAD</name>
        <dbReference type="ChEBI" id="CHEBI:57692"/>
    </ligand>
</feature>
<accession>A0A7X5UA54</accession>
<dbReference type="GO" id="GO:0046677">
    <property type="term" value="P:response to antibiotic"/>
    <property type="evidence" value="ECO:0007669"/>
    <property type="project" value="InterPro"/>
</dbReference>
<comment type="similarity">
    <text evidence="5">Belongs to the aromatic-ring hydroxylase family. TetX subfamily.</text>
</comment>
<feature type="binding site" evidence="5">
    <location>
        <position position="105"/>
    </location>
    <ligand>
        <name>FAD</name>
        <dbReference type="ChEBI" id="CHEBI:57692"/>
    </ligand>
</feature>
<evidence type="ECO:0000313" key="8">
    <source>
        <dbReference type="Proteomes" id="UP000490980"/>
    </source>
</evidence>
<comment type="catalytic activity">
    <reaction evidence="5">
        <text>a tetracycline + NADPH + O2 + H(+) = an 11a-hydroxytetracycline + NADP(+) + H2O</text>
        <dbReference type="Rhea" id="RHEA:61444"/>
        <dbReference type="ChEBI" id="CHEBI:15377"/>
        <dbReference type="ChEBI" id="CHEBI:15378"/>
        <dbReference type="ChEBI" id="CHEBI:15379"/>
        <dbReference type="ChEBI" id="CHEBI:57783"/>
        <dbReference type="ChEBI" id="CHEBI:58349"/>
        <dbReference type="ChEBI" id="CHEBI:144644"/>
        <dbReference type="ChEBI" id="CHEBI:144645"/>
    </reaction>
</comment>
<feature type="domain" description="FAD-binding" evidence="6">
    <location>
        <begin position="7"/>
        <end position="168"/>
    </location>
</feature>
<evidence type="ECO:0000256" key="2">
    <source>
        <dbReference type="ARBA" id="ARBA00022827"/>
    </source>
</evidence>
<comment type="cofactor">
    <cofactor evidence="5">
        <name>FAD</name>
        <dbReference type="ChEBI" id="CHEBI:57692"/>
    </cofactor>
</comment>
<reference evidence="7 8" key="1">
    <citation type="submission" date="2020-03" db="EMBL/GenBank/DDBJ databases">
        <authorList>
            <person name="Lai Q."/>
        </authorList>
    </citation>
    <scope>NUCLEOTIDE SEQUENCE [LARGE SCALE GENOMIC DNA]</scope>
    <source>
        <strain evidence="7 8">CCUG 25036</strain>
    </source>
</reference>
<comment type="subunit">
    <text evidence="5">Monomer.</text>
</comment>
<dbReference type="GO" id="GO:0071949">
    <property type="term" value="F:FAD binding"/>
    <property type="evidence" value="ECO:0007669"/>
    <property type="project" value="InterPro"/>
</dbReference>
<dbReference type="GO" id="GO:0004497">
    <property type="term" value="F:monooxygenase activity"/>
    <property type="evidence" value="ECO:0007669"/>
    <property type="project" value="UniProtKB-UniRule"/>
</dbReference>
<sequence>MNSHPRVAIIGGGPGGLTLARLLHRHGMAATVFERDERACARAQGGSLDLHEDSGLLALERAGLMAPFLEVARYEDQETRFYDKHGALIFEDSDTTGRQRPEIDRSALRQLLLDALPDNAMRWHRPLRDLREGNDNRWYLVFDEGDEGPFDLVVGADGTWSRVRPALSPYKPQHSGLCFIEFGIDDADNAHAALAKLVGRGKMGVEADGKGLIVQRNGHAHLRGYAILRVPLGWAEQRFDFTSPAAVRAGLTAEYAGYADTLLDLFRASNDRFAVLPIHALPVGHRWTHRKGLTLIGDAAHVMSPFGGEGVNHAMLDALELSQSLVSLPDPDKAVAEYESQMFARVAPSAENAAIAAATALSHDGEAQTAQMHRANTH</sequence>
<keyword evidence="5" id="KW-0521">NADP</keyword>
<protein>
    <recommendedName>
        <fullName evidence="5">Flavin-dependent monooxygenase</fullName>
    </recommendedName>
    <alternativeName>
        <fullName evidence="5">TetX monooxygenase</fullName>
        <shortName evidence="5">TetX</shortName>
        <ecNumber evidence="5">1.14.13.-</ecNumber>
    </alternativeName>
</protein>
<dbReference type="InterPro" id="IPR036188">
    <property type="entry name" value="FAD/NAD-bd_sf"/>
</dbReference>
<keyword evidence="1 5" id="KW-0285">Flavoprotein</keyword>
<proteinExistence type="inferred from homology"/>
<comment type="subcellular location">
    <subcellularLocation>
        <location evidence="5">Cytoplasm</location>
    </subcellularLocation>
</comment>
<evidence type="ECO:0000256" key="3">
    <source>
        <dbReference type="ARBA" id="ARBA00023002"/>
    </source>
</evidence>
<evidence type="ECO:0000259" key="6">
    <source>
        <dbReference type="Pfam" id="PF01494"/>
    </source>
</evidence>
<keyword evidence="5" id="KW-0963">Cytoplasm</keyword>
<dbReference type="InterPro" id="IPR043683">
    <property type="entry name" value="TetX_monooxygenase"/>
</dbReference>
<evidence type="ECO:0000256" key="4">
    <source>
        <dbReference type="ARBA" id="ARBA00023033"/>
    </source>
</evidence>
<keyword evidence="5" id="KW-0547">Nucleotide-binding</keyword>
<dbReference type="Pfam" id="PF01494">
    <property type="entry name" value="FAD_binding_3"/>
    <property type="match status" value="2"/>
</dbReference>
<dbReference type="PRINTS" id="PR00420">
    <property type="entry name" value="RNGMNOXGNASE"/>
</dbReference>
<keyword evidence="8" id="KW-1185">Reference proteome</keyword>
<feature type="domain" description="FAD-binding" evidence="6">
    <location>
        <begin position="291"/>
        <end position="327"/>
    </location>
</feature>
<dbReference type="Gene3D" id="3.50.50.60">
    <property type="entry name" value="FAD/NAD(P)-binding domain"/>
    <property type="match status" value="1"/>
</dbReference>
<gene>
    <name evidence="7" type="ORF">HBF25_10025</name>
</gene>
<dbReference type="HAMAP" id="MF_00845">
    <property type="entry name" value="TetX_monooxygenase"/>
    <property type="match status" value="1"/>
</dbReference>
<organism evidence="7 8">
    <name type="scientific">Luteibacter anthropi</name>
    <dbReference type="NCBI Taxonomy" id="564369"/>
    <lineage>
        <taxon>Bacteria</taxon>
        <taxon>Pseudomonadati</taxon>
        <taxon>Pseudomonadota</taxon>
        <taxon>Gammaproteobacteria</taxon>
        <taxon>Lysobacterales</taxon>
        <taxon>Rhodanobacteraceae</taxon>
        <taxon>Luteibacter</taxon>
    </lineage>
</organism>
<keyword evidence="2 5" id="KW-0274">FAD</keyword>
<comment type="domain">
    <text evidence="5">Consists of an N-terminal FAD-binding domain with a Rossman fold and a C-terminal substrate-binding domain.</text>
</comment>
<keyword evidence="4 5" id="KW-0503">Monooxygenase</keyword>
<evidence type="ECO:0000256" key="5">
    <source>
        <dbReference type="HAMAP-Rule" id="MF_00845"/>
    </source>
</evidence>